<accession>A0A0G1GQT6</accession>
<keyword evidence="1" id="KW-0472">Membrane</keyword>
<reference evidence="2 3" key="1">
    <citation type="journal article" date="2015" name="Nature">
        <title>rRNA introns, odd ribosomes, and small enigmatic genomes across a large radiation of phyla.</title>
        <authorList>
            <person name="Brown C.T."/>
            <person name="Hug L.A."/>
            <person name="Thomas B.C."/>
            <person name="Sharon I."/>
            <person name="Castelle C.J."/>
            <person name="Singh A."/>
            <person name="Wilkins M.J."/>
            <person name="Williams K.H."/>
            <person name="Banfield J.F."/>
        </authorList>
    </citation>
    <scope>NUCLEOTIDE SEQUENCE [LARGE SCALE GENOMIC DNA]</scope>
</reference>
<organism evidence="2 3">
    <name type="scientific">Candidatus Gottesmanbacteria bacterium GW2011_GWB1_44_11c</name>
    <dbReference type="NCBI Taxonomy" id="1618447"/>
    <lineage>
        <taxon>Bacteria</taxon>
        <taxon>Candidatus Gottesmaniibacteriota</taxon>
    </lineage>
</organism>
<keyword evidence="1" id="KW-1133">Transmembrane helix</keyword>
<dbReference type="Proteomes" id="UP000034617">
    <property type="component" value="Unassembled WGS sequence"/>
</dbReference>
<evidence type="ECO:0000313" key="3">
    <source>
        <dbReference type="Proteomes" id="UP000034617"/>
    </source>
</evidence>
<feature type="transmembrane region" description="Helical" evidence="1">
    <location>
        <begin position="35"/>
        <end position="57"/>
    </location>
</feature>
<proteinExistence type="predicted"/>
<gene>
    <name evidence="2" type="ORF">UW22_C0034G0006</name>
</gene>
<name>A0A0G1GQT6_9BACT</name>
<comment type="caution">
    <text evidence="2">The sequence shown here is derived from an EMBL/GenBank/DDBJ whole genome shotgun (WGS) entry which is preliminary data.</text>
</comment>
<keyword evidence="1" id="KW-0812">Transmembrane</keyword>
<evidence type="ECO:0000256" key="1">
    <source>
        <dbReference type="SAM" id="Phobius"/>
    </source>
</evidence>
<protein>
    <submittedName>
        <fullName evidence="2">Uncharacterized protein</fullName>
    </submittedName>
</protein>
<dbReference type="AlphaFoldDB" id="A0A0G1GQT6"/>
<dbReference type="EMBL" id="LCHM01000034">
    <property type="protein sequence ID" value="KKT36663.1"/>
    <property type="molecule type" value="Genomic_DNA"/>
</dbReference>
<sequence length="159" mass="16968">MHMQTQYRSHQPEVVEKPIVQPLEKKPQKMDKRTLYIALGGVFLILVCAGVGTGYLLASPKGTITIAGQTVSTGGGKTFGSSDTKTFTDTAVGTIEKDGIDGEGTHKLIREGGPSQTACLVSSVLDLDEFAGKKVKVASKTMAAKKCPWLMDVGRIELQ</sequence>
<evidence type="ECO:0000313" key="2">
    <source>
        <dbReference type="EMBL" id="KKT36663.1"/>
    </source>
</evidence>